<reference evidence="2" key="1">
    <citation type="submission" date="2014-03" db="EMBL/GenBank/DDBJ databases">
        <authorList>
            <person name="Aksoy S."/>
            <person name="Warren W."/>
            <person name="Wilson R.K."/>
        </authorList>
    </citation>
    <scope>NUCLEOTIDE SEQUENCE [LARGE SCALE GENOMIC DNA]</scope>
    <source>
        <strain evidence="2">IAEA</strain>
    </source>
</reference>
<protein>
    <submittedName>
        <fullName evidence="1">Uncharacterized protein</fullName>
    </submittedName>
</protein>
<name>A0A1A9Z4W6_GLOPL</name>
<dbReference type="VEuPathDB" id="VectorBase:GPAI003999"/>
<sequence>MLGFVGVVVACASASRADISRAFSSSSELVLSRAQSGNSFSGRNGVSVPVVPIHAAPPHQRDRHASAANVVHYALYLNDPIALIAEQPKSKETQKENLIFSKCCSYAYEQLWFAPYCIKGLPLKTTIICEFFIPDSTSQNALKFSNSRSSETSRKNILSVSVQQQQQQQQPNDEKQKMRSRRMDYNYSASTCSSSHCLLETEFKIYNL</sequence>
<organism evidence="1 2">
    <name type="scientific">Glossina pallidipes</name>
    <name type="common">Tsetse fly</name>
    <dbReference type="NCBI Taxonomy" id="7398"/>
    <lineage>
        <taxon>Eukaryota</taxon>
        <taxon>Metazoa</taxon>
        <taxon>Ecdysozoa</taxon>
        <taxon>Arthropoda</taxon>
        <taxon>Hexapoda</taxon>
        <taxon>Insecta</taxon>
        <taxon>Pterygota</taxon>
        <taxon>Neoptera</taxon>
        <taxon>Endopterygota</taxon>
        <taxon>Diptera</taxon>
        <taxon>Brachycera</taxon>
        <taxon>Muscomorpha</taxon>
        <taxon>Hippoboscoidea</taxon>
        <taxon>Glossinidae</taxon>
        <taxon>Glossina</taxon>
    </lineage>
</organism>
<proteinExistence type="predicted"/>
<reference evidence="1" key="2">
    <citation type="submission" date="2020-05" db="UniProtKB">
        <authorList>
            <consortium name="EnsemblMetazoa"/>
        </authorList>
    </citation>
    <scope>IDENTIFICATION</scope>
    <source>
        <strain evidence="1">IAEA</strain>
    </source>
</reference>
<accession>A0A1A9Z4W6</accession>
<dbReference type="AlphaFoldDB" id="A0A1A9Z4W6"/>
<keyword evidence="2" id="KW-1185">Reference proteome</keyword>
<evidence type="ECO:0000313" key="2">
    <source>
        <dbReference type="Proteomes" id="UP000092445"/>
    </source>
</evidence>
<dbReference type="EnsemblMetazoa" id="GPAI003999-RA">
    <property type="protein sequence ID" value="GPAI003999-PA"/>
    <property type="gene ID" value="GPAI003999"/>
</dbReference>
<evidence type="ECO:0000313" key="1">
    <source>
        <dbReference type="EnsemblMetazoa" id="GPAI003999-PA"/>
    </source>
</evidence>
<dbReference type="Proteomes" id="UP000092445">
    <property type="component" value="Unassembled WGS sequence"/>
</dbReference>